<dbReference type="InterPro" id="IPR028939">
    <property type="entry name" value="P5C_Rdtase_cat_N"/>
</dbReference>
<protein>
    <submittedName>
        <fullName evidence="3">Unannotated protein</fullName>
    </submittedName>
</protein>
<evidence type="ECO:0000259" key="2">
    <source>
        <dbReference type="Pfam" id="PF03807"/>
    </source>
</evidence>
<dbReference type="PANTHER" id="PTHR14239:SF0">
    <property type="entry name" value="F420-DEPENDENT NADP REDUCTASE"/>
    <property type="match status" value="1"/>
</dbReference>
<dbReference type="GO" id="GO:0006740">
    <property type="term" value="P:NADPH regeneration"/>
    <property type="evidence" value="ECO:0007669"/>
    <property type="project" value="InterPro"/>
</dbReference>
<dbReference type="GO" id="GO:0070967">
    <property type="term" value="F:coenzyme F420 binding"/>
    <property type="evidence" value="ECO:0007669"/>
    <property type="project" value="InterPro"/>
</dbReference>
<dbReference type="EMBL" id="CAEZXE010000244">
    <property type="protein sequence ID" value="CAB4696759.1"/>
    <property type="molecule type" value="Genomic_DNA"/>
</dbReference>
<dbReference type="NCBIfam" id="TIGR01915">
    <property type="entry name" value="npdG"/>
    <property type="match status" value="1"/>
</dbReference>
<dbReference type="GO" id="GO:0015677">
    <property type="term" value="P:copper ion import"/>
    <property type="evidence" value="ECO:0007669"/>
    <property type="project" value="TreeGrafter"/>
</dbReference>
<organism evidence="3">
    <name type="scientific">freshwater metagenome</name>
    <dbReference type="NCBI Taxonomy" id="449393"/>
    <lineage>
        <taxon>unclassified sequences</taxon>
        <taxon>metagenomes</taxon>
        <taxon>ecological metagenomes</taxon>
    </lineage>
</organism>
<feature type="domain" description="Pyrroline-5-carboxylate reductase catalytic N-terminal" evidence="2">
    <location>
        <begin position="13"/>
        <end position="110"/>
    </location>
</feature>
<gene>
    <name evidence="3" type="ORF">UFOPK1603_01280</name>
    <name evidence="4" type="ORF">UFOPK2350_01870</name>
</gene>
<dbReference type="InterPro" id="IPR010185">
    <property type="entry name" value="NpdG"/>
</dbReference>
<dbReference type="AlphaFoldDB" id="A0A6J6EC94"/>
<evidence type="ECO:0000313" key="4">
    <source>
        <dbReference type="EMBL" id="CAB4696759.1"/>
    </source>
</evidence>
<dbReference type="GO" id="GO:0005886">
    <property type="term" value="C:plasma membrane"/>
    <property type="evidence" value="ECO:0007669"/>
    <property type="project" value="TreeGrafter"/>
</dbReference>
<dbReference type="EMBL" id="CAEZTG010000127">
    <property type="protein sequence ID" value="CAB4572915.1"/>
    <property type="molecule type" value="Genomic_DNA"/>
</dbReference>
<dbReference type="GO" id="GO:0008823">
    <property type="term" value="F:cupric reductase (NADH) activity"/>
    <property type="evidence" value="ECO:0007669"/>
    <property type="project" value="TreeGrafter"/>
</dbReference>
<dbReference type="SUPFAM" id="SSF51735">
    <property type="entry name" value="NAD(P)-binding Rossmann-fold domains"/>
    <property type="match status" value="1"/>
</dbReference>
<dbReference type="InterPro" id="IPR051267">
    <property type="entry name" value="STEAP_metalloreductase"/>
</dbReference>
<proteinExistence type="predicted"/>
<reference evidence="3" key="1">
    <citation type="submission" date="2020-05" db="EMBL/GenBank/DDBJ databases">
        <authorList>
            <person name="Chiriac C."/>
            <person name="Salcher M."/>
            <person name="Ghai R."/>
            <person name="Kavagutti S V."/>
        </authorList>
    </citation>
    <scope>NUCLEOTIDE SEQUENCE</scope>
</reference>
<keyword evidence="1" id="KW-0560">Oxidoreductase</keyword>
<accession>A0A6J6EC94</accession>
<evidence type="ECO:0000313" key="3">
    <source>
        <dbReference type="EMBL" id="CAB4572915.1"/>
    </source>
</evidence>
<name>A0A6J6EC94_9ZZZZ</name>
<dbReference type="GO" id="GO:0016651">
    <property type="term" value="F:oxidoreductase activity, acting on NAD(P)H"/>
    <property type="evidence" value="ECO:0007669"/>
    <property type="project" value="InterPro"/>
</dbReference>
<dbReference type="Pfam" id="PF03807">
    <property type="entry name" value="F420_oxidored"/>
    <property type="match status" value="1"/>
</dbReference>
<dbReference type="GO" id="GO:0050661">
    <property type="term" value="F:NADP binding"/>
    <property type="evidence" value="ECO:0007669"/>
    <property type="project" value="InterPro"/>
</dbReference>
<dbReference type="PANTHER" id="PTHR14239">
    <property type="entry name" value="DUDULIN-RELATED"/>
    <property type="match status" value="1"/>
</dbReference>
<dbReference type="InterPro" id="IPR036291">
    <property type="entry name" value="NAD(P)-bd_dom_sf"/>
</dbReference>
<dbReference type="Gene3D" id="3.40.50.720">
    <property type="entry name" value="NAD(P)-binding Rossmann-like Domain"/>
    <property type="match status" value="1"/>
</dbReference>
<sequence length="233" mass="24658">MSERWSATVRRMQIGIVGATGPAGSALGIRLASAGHQVILGSRSEERAAEVVDGIIAKWPDRNLSITAADNAGAASAQLIVIATPWDAAWTTAKSVSDLLEGKIVICMANALIRVGHEFQPLVPPRGSVAASVQAAVPRSLVVGALHHVPAKELADLDHPIESDVLVCSDHAVAKRVSMDLINEMPNMRALDAGDLTQAAPIEAFTAVLLELNLKYKTRVAVKFTGIDPEKLR</sequence>
<dbReference type="GO" id="GO:0052851">
    <property type="term" value="F:ferric-chelate reductase (NADPH) activity"/>
    <property type="evidence" value="ECO:0007669"/>
    <property type="project" value="TreeGrafter"/>
</dbReference>
<evidence type="ECO:0000256" key="1">
    <source>
        <dbReference type="ARBA" id="ARBA00023002"/>
    </source>
</evidence>